<proteinExistence type="predicted"/>
<feature type="compositionally biased region" description="Low complexity" evidence="1">
    <location>
        <begin position="132"/>
        <end position="148"/>
    </location>
</feature>
<dbReference type="Proteomes" id="UP001066276">
    <property type="component" value="Chromosome 2_1"/>
</dbReference>
<evidence type="ECO:0000313" key="2">
    <source>
        <dbReference type="EMBL" id="KAJ1202846.1"/>
    </source>
</evidence>
<reference evidence="2" key="1">
    <citation type="journal article" date="2022" name="bioRxiv">
        <title>Sequencing and chromosome-scale assembly of the giantPleurodeles waltlgenome.</title>
        <authorList>
            <person name="Brown T."/>
            <person name="Elewa A."/>
            <person name="Iarovenko S."/>
            <person name="Subramanian E."/>
            <person name="Araus A.J."/>
            <person name="Petzold A."/>
            <person name="Susuki M."/>
            <person name="Suzuki K.-i.T."/>
            <person name="Hayashi T."/>
            <person name="Toyoda A."/>
            <person name="Oliveira C."/>
            <person name="Osipova E."/>
            <person name="Leigh N.D."/>
            <person name="Simon A."/>
            <person name="Yun M.H."/>
        </authorList>
    </citation>
    <scope>NUCLEOTIDE SEQUENCE</scope>
    <source>
        <strain evidence="2">20211129_DDA</strain>
        <tissue evidence="2">Liver</tissue>
    </source>
</reference>
<feature type="region of interest" description="Disordered" evidence="1">
    <location>
        <begin position="117"/>
        <end position="356"/>
    </location>
</feature>
<feature type="compositionally biased region" description="Polar residues" evidence="1">
    <location>
        <begin position="267"/>
        <end position="295"/>
    </location>
</feature>
<feature type="compositionally biased region" description="Basic residues" evidence="1">
    <location>
        <begin position="173"/>
        <end position="184"/>
    </location>
</feature>
<dbReference type="AlphaFoldDB" id="A0AAV7VQG5"/>
<sequence>MKDALLIGWDALNNTLTAKTNATIFNTDTFDIQIKILQSLATTTMAVDNKLDKLNALIQRAQSHMEADKGKVNQTYQCHCSPILDKLVELPSVMSILVTDLKQELLQRGNINQVPQCLQGANNPQKSSSIHSAQGAASPASPARPAQSFGSSVEGSNQEHTATKGPFFPVLSRKNRKRLRKMRNKAVMELESKYSHPSSHGNHSSPRGNPRAKQKQPTAAQPGDSKSPTTTDQRLPKNNPTRLQEEGRTGQTRQKIMGALGPKTTIEDSNGLQSNHAGPKTETQSITPEATTQLPSMEKTDGSGSNHRSIPSSMIHRKQTNEQEHSKNQLYSDQRKALTQIPPLQKGLRGHQQAGQ</sequence>
<gene>
    <name evidence="2" type="ORF">NDU88_006641</name>
</gene>
<feature type="compositionally biased region" description="Polar residues" evidence="1">
    <location>
        <begin position="302"/>
        <end position="312"/>
    </location>
</feature>
<keyword evidence="3" id="KW-1185">Reference proteome</keyword>
<evidence type="ECO:0000256" key="1">
    <source>
        <dbReference type="SAM" id="MobiDB-lite"/>
    </source>
</evidence>
<evidence type="ECO:0000313" key="3">
    <source>
        <dbReference type="Proteomes" id="UP001066276"/>
    </source>
</evidence>
<accession>A0AAV7VQG5</accession>
<organism evidence="2 3">
    <name type="scientific">Pleurodeles waltl</name>
    <name type="common">Iberian ribbed newt</name>
    <dbReference type="NCBI Taxonomy" id="8319"/>
    <lineage>
        <taxon>Eukaryota</taxon>
        <taxon>Metazoa</taxon>
        <taxon>Chordata</taxon>
        <taxon>Craniata</taxon>
        <taxon>Vertebrata</taxon>
        <taxon>Euteleostomi</taxon>
        <taxon>Amphibia</taxon>
        <taxon>Batrachia</taxon>
        <taxon>Caudata</taxon>
        <taxon>Salamandroidea</taxon>
        <taxon>Salamandridae</taxon>
        <taxon>Pleurodelinae</taxon>
        <taxon>Pleurodeles</taxon>
    </lineage>
</organism>
<feature type="compositionally biased region" description="Polar residues" evidence="1">
    <location>
        <begin position="117"/>
        <end position="131"/>
    </location>
</feature>
<feature type="compositionally biased region" description="Low complexity" evidence="1">
    <location>
        <begin position="195"/>
        <end position="209"/>
    </location>
</feature>
<dbReference type="EMBL" id="JANPWB010000003">
    <property type="protein sequence ID" value="KAJ1202846.1"/>
    <property type="molecule type" value="Genomic_DNA"/>
</dbReference>
<comment type="caution">
    <text evidence="2">The sequence shown here is derived from an EMBL/GenBank/DDBJ whole genome shotgun (WGS) entry which is preliminary data.</text>
</comment>
<protein>
    <submittedName>
        <fullName evidence="2">Uncharacterized protein</fullName>
    </submittedName>
</protein>
<name>A0AAV7VQG5_PLEWA</name>
<feature type="compositionally biased region" description="Polar residues" evidence="1">
    <location>
        <begin position="149"/>
        <end position="160"/>
    </location>
</feature>
<feature type="compositionally biased region" description="Polar residues" evidence="1">
    <location>
        <begin position="215"/>
        <end position="242"/>
    </location>
</feature>